<dbReference type="AlphaFoldDB" id="A0A7G1IGS2"/>
<evidence type="ECO:0000313" key="3">
    <source>
        <dbReference type="Proteomes" id="UP000516380"/>
    </source>
</evidence>
<feature type="region of interest" description="Disordered" evidence="1">
    <location>
        <begin position="109"/>
        <end position="133"/>
    </location>
</feature>
<gene>
    <name evidence="2" type="ORF">NIIDMKKI_45690</name>
</gene>
<dbReference type="Proteomes" id="UP000516380">
    <property type="component" value="Chromosome"/>
</dbReference>
<evidence type="ECO:0000256" key="1">
    <source>
        <dbReference type="SAM" id="MobiDB-lite"/>
    </source>
</evidence>
<sequence length="133" mass="14719">MRIDDPEPVLGGDGQHRNTFVQCGDHSRQQVRRAGAGIAQHSRDLSRRLVQSLGHVHPGRFVAHRHQPDTVGLQLREKRIDLRGRQPEEELDPLGLKRTGEELAAGHLGHLNLPSVSRSSMDRTTGAPVGRRG</sequence>
<proteinExistence type="predicted"/>
<name>A0A7G1IGS2_MYCKA</name>
<feature type="compositionally biased region" description="Polar residues" evidence="1">
    <location>
        <begin position="114"/>
        <end position="123"/>
    </location>
</feature>
<protein>
    <submittedName>
        <fullName evidence="2">Uncharacterized protein</fullName>
    </submittedName>
</protein>
<evidence type="ECO:0000313" key="2">
    <source>
        <dbReference type="EMBL" id="BCI89363.1"/>
    </source>
</evidence>
<organism evidence="2 3">
    <name type="scientific">Mycobacterium kansasii</name>
    <dbReference type="NCBI Taxonomy" id="1768"/>
    <lineage>
        <taxon>Bacteria</taxon>
        <taxon>Bacillati</taxon>
        <taxon>Actinomycetota</taxon>
        <taxon>Actinomycetes</taxon>
        <taxon>Mycobacteriales</taxon>
        <taxon>Mycobacteriaceae</taxon>
        <taxon>Mycobacterium</taxon>
    </lineage>
</organism>
<dbReference type="EMBL" id="AP023343">
    <property type="protein sequence ID" value="BCI89363.1"/>
    <property type="molecule type" value="Genomic_DNA"/>
</dbReference>
<reference evidence="2 3" key="1">
    <citation type="submission" date="2020-07" db="EMBL/GenBank/DDBJ databases">
        <title>Mycobacterium kansasii (former subtype) with zoonotic potential isolated from diseased indoor pet cat, Japan.</title>
        <authorList>
            <person name="Fukano H."/>
            <person name="Terazono T."/>
            <person name="Hoshino Y."/>
        </authorList>
    </citation>
    <scope>NUCLEOTIDE SEQUENCE [LARGE SCALE GENOMIC DNA]</scope>
    <source>
        <strain evidence="2 3">Kuro-I</strain>
    </source>
</reference>
<keyword evidence="3" id="KW-1185">Reference proteome</keyword>
<accession>A0A7G1IGS2</accession>